<organism evidence="3 4">
    <name type="scientific">Yinghuangia soli</name>
    <dbReference type="NCBI Taxonomy" id="2908204"/>
    <lineage>
        <taxon>Bacteria</taxon>
        <taxon>Bacillati</taxon>
        <taxon>Actinomycetota</taxon>
        <taxon>Actinomycetes</taxon>
        <taxon>Kitasatosporales</taxon>
        <taxon>Streptomycetaceae</taxon>
        <taxon>Yinghuangia</taxon>
    </lineage>
</organism>
<sequence>MSSGEFVCVRCVGDPGLAAVLRKAVVPGVRCSFCGRVDAAALEVLVAAFTEGVRRDYRDAANGEAGATRSADAHGTADLLAGPFAGALTGPGLSGAVVRALGNHAWVRRDAGAVPRDVALMSSWQSFSHIVRHRIRYVFWKRTAVADAEVLRAGEIPPALILREIGAIIADLGLVRTLAPDEPLWRARVHPAGADVGSAAALGTLPVGLSTRSNRMNPAGIPMFYAADSADTAYQEAVGERGAGTEMTLGAFRVSRPARIVDFTDLPPVPSPFDPQQGHLRRCVAFLHDFVADLGQEVSPRYVEIDYVPTQVVTEFLLHAWDPGQRIDGLAYRSVRTGGVCVVLDVGAEDCVAPDDARLAGPEADGGRLRLVLDPETVRLAAE</sequence>
<dbReference type="AlphaFoldDB" id="A0AA41Q092"/>
<dbReference type="InterPro" id="IPR014914">
    <property type="entry name" value="RES_dom"/>
</dbReference>
<dbReference type="Pfam" id="PF08808">
    <property type="entry name" value="RES"/>
    <property type="match status" value="1"/>
</dbReference>
<evidence type="ECO:0000259" key="2">
    <source>
        <dbReference type="Pfam" id="PF18870"/>
    </source>
</evidence>
<proteinExistence type="predicted"/>
<keyword evidence="4" id="KW-1185">Reference proteome</keyword>
<protein>
    <submittedName>
        <fullName evidence="3">RES domain-containing protein</fullName>
    </submittedName>
</protein>
<feature type="domain" description="HEPN/RES N-terminal" evidence="2">
    <location>
        <begin position="30"/>
        <end position="143"/>
    </location>
</feature>
<reference evidence="3" key="1">
    <citation type="submission" date="2022-01" db="EMBL/GenBank/DDBJ databases">
        <title>Genome-Based Taxonomic Classification of the Phylum Actinobacteria.</title>
        <authorList>
            <person name="Gao Y."/>
        </authorList>
    </citation>
    <scope>NUCLEOTIDE SEQUENCE</scope>
    <source>
        <strain evidence="3">KLBMP 8922</strain>
    </source>
</reference>
<evidence type="ECO:0000259" key="1">
    <source>
        <dbReference type="Pfam" id="PF08808"/>
    </source>
</evidence>
<dbReference type="EMBL" id="JAKFHA010000004">
    <property type="protein sequence ID" value="MCF2527682.1"/>
    <property type="molecule type" value="Genomic_DNA"/>
</dbReference>
<feature type="domain" description="RES" evidence="1">
    <location>
        <begin position="184"/>
        <end position="344"/>
    </location>
</feature>
<name>A0AA41Q092_9ACTN</name>
<dbReference type="InterPro" id="IPR041206">
    <property type="entry name" value="HEPN/RES_NTD1"/>
</dbReference>
<evidence type="ECO:0000313" key="4">
    <source>
        <dbReference type="Proteomes" id="UP001165378"/>
    </source>
</evidence>
<dbReference type="Proteomes" id="UP001165378">
    <property type="component" value="Unassembled WGS sequence"/>
</dbReference>
<evidence type="ECO:0000313" key="3">
    <source>
        <dbReference type="EMBL" id="MCF2527682.1"/>
    </source>
</evidence>
<gene>
    <name evidence="3" type="ORF">LZ495_10705</name>
</gene>
<accession>A0AA41Q092</accession>
<dbReference type="RefSeq" id="WP_235051836.1">
    <property type="nucleotide sequence ID" value="NZ_JAKFHA010000004.1"/>
</dbReference>
<dbReference type="Pfam" id="PF18870">
    <property type="entry name" value="HEPN_RES_NTD1"/>
    <property type="match status" value="1"/>
</dbReference>
<comment type="caution">
    <text evidence="3">The sequence shown here is derived from an EMBL/GenBank/DDBJ whole genome shotgun (WGS) entry which is preliminary data.</text>
</comment>